<dbReference type="OrthoDB" id="723791at2759"/>
<name>A0A9Q1GZ49_9CARY</name>
<accession>A0A9Q1GZ49</accession>
<dbReference type="EMBL" id="JAKOGI010001093">
    <property type="protein sequence ID" value="KAJ8427794.1"/>
    <property type="molecule type" value="Genomic_DNA"/>
</dbReference>
<evidence type="ECO:0000313" key="3">
    <source>
        <dbReference type="Proteomes" id="UP001153076"/>
    </source>
</evidence>
<gene>
    <name evidence="2" type="ORF">Cgig2_032853</name>
</gene>
<evidence type="ECO:0000313" key="2">
    <source>
        <dbReference type="EMBL" id="KAJ8427794.1"/>
    </source>
</evidence>
<feature type="compositionally biased region" description="Basic and acidic residues" evidence="1">
    <location>
        <begin position="507"/>
        <end position="518"/>
    </location>
</feature>
<reference evidence="2" key="1">
    <citation type="submission" date="2022-04" db="EMBL/GenBank/DDBJ databases">
        <title>Carnegiea gigantea Genome sequencing and assembly v2.</title>
        <authorList>
            <person name="Copetti D."/>
            <person name="Sanderson M.J."/>
            <person name="Burquez A."/>
            <person name="Wojciechowski M.F."/>
        </authorList>
    </citation>
    <scope>NUCLEOTIDE SEQUENCE</scope>
    <source>
        <strain evidence="2">SGP5-SGP5p</strain>
        <tissue evidence="2">Aerial part</tissue>
    </source>
</reference>
<protein>
    <recommendedName>
        <fullName evidence="4">Aminotransferase-like plant mobile domain-containing protein</fullName>
    </recommendedName>
</protein>
<evidence type="ECO:0000256" key="1">
    <source>
        <dbReference type="SAM" id="MobiDB-lite"/>
    </source>
</evidence>
<organism evidence="2 3">
    <name type="scientific">Carnegiea gigantea</name>
    <dbReference type="NCBI Taxonomy" id="171969"/>
    <lineage>
        <taxon>Eukaryota</taxon>
        <taxon>Viridiplantae</taxon>
        <taxon>Streptophyta</taxon>
        <taxon>Embryophyta</taxon>
        <taxon>Tracheophyta</taxon>
        <taxon>Spermatophyta</taxon>
        <taxon>Magnoliopsida</taxon>
        <taxon>eudicotyledons</taxon>
        <taxon>Gunneridae</taxon>
        <taxon>Pentapetalae</taxon>
        <taxon>Caryophyllales</taxon>
        <taxon>Cactineae</taxon>
        <taxon>Cactaceae</taxon>
        <taxon>Cactoideae</taxon>
        <taxon>Echinocereeae</taxon>
        <taxon>Carnegiea</taxon>
    </lineage>
</organism>
<comment type="caution">
    <text evidence="2">The sequence shown here is derived from an EMBL/GenBank/DDBJ whole genome shotgun (WGS) entry which is preliminary data.</text>
</comment>
<proteinExistence type="predicted"/>
<sequence length="646" mass="71130">MQRELTAALVKAWVPQRKAFKLAGRLVPFSIYDVTMFSCLPVTGKIVEFGEDDLSTTELAKMSDNLKSEKGSKRPVFRNYIKVMKKLLDANKELEKLGLWLSLYAWRVMSGVILSRTPYGAVWSVQKYIEDVHGVSEYAWAEAVWRVLVEAVEEMQRKLEGPVSDLWFYEHTIRFAKHDKCRFPRLASRDSVDHGGRSDVFQMVEGIKESKVIPMWCPREEEMLVPTGVLSYGQRLERARKELHAEKKKHSHANELEARMKMCAAPGEAQDTGHQPRGDVGSNSALQSLARVVTDLGEAITMISVRLRVGKRLQPDRQQRTSRNMPSRIADIAAPPDYCDDVGDAPQCSEPHVQSSAEVEDIGERAVDTVAMPCGEVLISAQEPVREQQQQELVVGESGALLGPHIRKEAANTDAPGPSVDEVYVGGDSVAGEGVSTTLASSVVNVEDCTLGTTEGVDYEVAFDPGMQSVHHALLMAADSMAADDEACVEPLLGESVERVTAPEKDAQITGETKRTSLDTDDVGCEDDGGGKSSNIVIRIRRKLRCRKQAAVHGTPFTDPTRIPGARKSKKEMKEGMTDVDKPCAVGDPCEGSAHPSVLDMQPLSVAGSGIRPSVEELHKLKLTEQVLMNFGCMYLVFCVLQMRHS</sequence>
<dbReference type="AlphaFoldDB" id="A0A9Q1GZ49"/>
<evidence type="ECO:0008006" key="4">
    <source>
        <dbReference type="Google" id="ProtNLM"/>
    </source>
</evidence>
<dbReference type="Proteomes" id="UP001153076">
    <property type="component" value="Unassembled WGS sequence"/>
</dbReference>
<keyword evidence="3" id="KW-1185">Reference proteome</keyword>
<feature type="region of interest" description="Disordered" evidence="1">
    <location>
        <begin position="507"/>
        <end position="527"/>
    </location>
</feature>